<dbReference type="Proteomes" id="UP000308600">
    <property type="component" value="Unassembled WGS sequence"/>
</dbReference>
<evidence type="ECO:0000313" key="2">
    <source>
        <dbReference type="Proteomes" id="UP000308600"/>
    </source>
</evidence>
<reference evidence="1 2" key="1">
    <citation type="journal article" date="2019" name="Nat. Ecol. Evol.">
        <title>Megaphylogeny resolves global patterns of mushroom evolution.</title>
        <authorList>
            <person name="Varga T."/>
            <person name="Krizsan K."/>
            <person name="Foldi C."/>
            <person name="Dima B."/>
            <person name="Sanchez-Garcia M."/>
            <person name="Sanchez-Ramirez S."/>
            <person name="Szollosi G.J."/>
            <person name="Szarkandi J.G."/>
            <person name="Papp V."/>
            <person name="Albert L."/>
            <person name="Andreopoulos W."/>
            <person name="Angelini C."/>
            <person name="Antonin V."/>
            <person name="Barry K.W."/>
            <person name="Bougher N.L."/>
            <person name="Buchanan P."/>
            <person name="Buyck B."/>
            <person name="Bense V."/>
            <person name="Catcheside P."/>
            <person name="Chovatia M."/>
            <person name="Cooper J."/>
            <person name="Damon W."/>
            <person name="Desjardin D."/>
            <person name="Finy P."/>
            <person name="Geml J."/>
            <person name="Haridas S."/>
            <person name="Hughes K."/>
            <person name="Justo A."/>
            <person name="Karasinski D."/>
            <person name="Kautmanova I."/>
            <person name="Kiss B."/>
            <person name="Kocsube S."/>
            <person name="Kotiranta H."/>
            <person name="LaButti K.M."/>
            <person name="Lechner B.E."/>
            <person name="Liimatainen K."/>
            <person name="Lipzen A."/>
            <person name="Lukacs Z."/>
            <person name="Mihaltcheva S."/>
            <person name="Morgado L.N."/>
            <person name="Niskanen T."/>
            <person name="Noordeloos M.E."/>
            <person name="Ohm R.A."/>
            <person name="Ortiz-Santana B."/>
            <person name="Ovrebo C."/>
            <person name="Racz N."/>
            <person name="Riley R."/>
            <person name="Savchenko A."/>
            <person name="Shiryaev A."/>
            <person name="Soop K."/>
            <person name="Spirin V."/>
            <person name="Szebenyi C."/>
            <person name="Tomsovsky M."/>
            <person name="Tulloss R.E."/>
            <person name="Uehling J."/>
            <person name="Grigoriev I.V."/>
            <person name="Vagvolgyi C."/>
            <person name="Papp T."/>
            <person name="Martin F.M."/>
            <person name="Miettinen O."/>
            <person name="Hibbett D.S."/>
            <person name="Nagy L.G."/>
        </authorList>
    </citation>
    <scope>NUCLEOTIDE SEQUENCE [LARGE SCALE GENOMIC DNA]</scope>
    <source>
        <strain evidence="1 2">NL-1719</strain>
    </source>
</reference>
<accession>A0ACD3AVP1</accession>
<proteinExistence type="predicted"/>
<keyword evidence="2" id="KW-1185">Reference proteome</keyword>
<dbReference type="EMBL" id="ML208322">
    <property type="protein sequence ID" value="TFK69895.1"/>
    <property type="molecule type" value="Genomic_DNA"/>
</dbReference>
<protein>
    <submittedName>
        <fullName evidence="1">Uncharacterized protein</fullName>
    </submittedName>
</protein>
<name>A0ACD3AVP1_9AGAR</name>
<sequence>MSTQPATNLAELPYWGVVGRSKFLKAGMVSPTLRPARPHTRNLLYITALIELRKNIPRHGTRNSRLLYFVDKVPPEIVHHIFGFLHPLDLYHLAQSSKSLKSVLLTPKLGSCWQTSFMSHSTFPPSPRGCIPVKWMHFLFGEAPCGFCNSKPTEIIEAMHLCRLCSECFKDRYTIYGHSYYEPFFGSVVSSIDPSLAGRIEMEICSALSTPTFRFRTDGARDKNMVSMLWNVHCEEIILAYSTLRRKARLGEEGAQSALDAYVAQRLEIMDEVNEVSFFGPLSLLCFPQGVA</sequence>
<gene>
    <name evidence="1" type="ORF">BDN72DRAFT_578450</name>
</gene>
<organism evidence="1 2">
    <name type="scientific">Pluteus cervinus</name>
    <dbReference type="NCBI Taxonomy" id="181527"/>
    <lineage>
        <taxon>Eukaryota</taxon>
        <taxon>Fungi</taxon>
        <taxon>Dikarya</taxon>
        <taxon>Basidiomycota</taxon>
        <taxon>Agaricomycotina</taxon>
        <taxon>Agaricomycetes</taxon>
        <taxon>Agaricomycetidae</taxon>
        <taxon>Agaricales</taxon>
        <taxon>Pluteineae</taxon>
        <taxon>Pluteaceae</taxon>
        <taxon>Pluteus</taxon>
    </lineage>
</organism>
<evidence type="ECO:0000313" key="1">
    <source>
        <dbReference type="EMBL" id="TFK69895.1"/>
    </source>
</evidence>